<keyword evidence="1" id="KW-0472">Membrane</keyword>
<keyword evidence="1" id="KW-0812">Transmembrane</keyword>
<evidence type="ECO:0000256" key="1">
    <source>
        <dbReference type="SAM" id="Phobius"/>
    </source>
</evidence>
<organism evidence="2">
    <name type="scientific">Arundo donax</name>
    <name type="common">Giant reed</name>
    <name type="synonym">Donax arundinaceus</name>
    <dbReference type="NCBI Taxonomy" id="35708"/>
    <lineage>
        <taxon>Eukaryota</taxon>
        <taxon>Viridiplantae</taxon>
        <taxon>Streptophyta</taxon>
        <taxon>Embryophyta</taxon>
        <taxon>Tracheophyta</taxon>
        <taxon>Spermatophyta</taxon>
        <taxon>Magnoliopsida</taxon>
        <taxon>Liliopsida</taxon>
        <taxon>Poales</taxon>
        <taxon>Poaceae</taxon>
        <taxon>PACMAD clade</taxon>
        <taxon>Arundinoideae</taxon>
        <taxon>Arundineae</taxon>
        <taxon>Arundo</taxon>
    </lineage>
</organism>
<dbReference type="AlphaFoldDB" id="A0A0A9H2G5"/>
<evidence type="ECO:0000313" key="2">
    <source>
        <dbReference type="EMBL" id="JAE27043.1"/>
    </source>
</evidence>
<accession>A0A0A9H2G5</accession>
<sequence>MVHTLWNCPAPFNLLSDTNWQRYESNVPYIIFSIFRNVPYIIFSIFPFLSSQTQSSTYTIIVTPQ</sequence>
<dbReference type="EMBL" id="GBRH01170853">
    <property type="protein sequence ID" value="JAE27043.1"/>
    <property type="molecule type" value="Transcribed_RNA"/>
</dbReference>
<protein>
    <submittedName>
        <fullName evidence="2">Uncharacterized protein</fullName>
    </submittedName>
</protein>
<keyword evidence="1" id="KW-1133">Transmembrane helix</keyword>
<reference evidence="2" key="1">
    <citation type="submission" date="2014-09" db="EMBL/GenBank/DDBJ databases">
        <authorList>
            <person name="Magalhaes I.L.F."/>
            <person name="Oliveira U."/>
            <person name="Santos F.R."/>
            <person name="Vidigal T.H.D.A."/>
            <person name="Brescovit A.D."/>
            <person name="Santos A.J."/>
        </authorList>
    </citation>
    <scope>NUCLEOTIDE SEQUENCE</scope>
    <source>
        <tissue evidence="2">Shoot tissue taken approximately 20 cm above the soil surface</tissue>
    </source>
</reference>
<name>A0A0A9H2G5_ARUDO</name>
<reference evidence="2" key="2">
    <citation type="journal article" date="2015" name="Data Brief">
        <title>Shoot transcriptome of the giant reed, Arundo donax.</title>
        <authorList>
            <person name="Barrero R.A."/>
            <person name="Guerrero F.D."/>
            <person name="Moolhuijzen P."/>
            <person name="Goolsby J.A."/>
            <person name="Tidwell J."/>
            <person name="Bellgard S.E."/>
            <person name="Bellgard M.I."/>
        </authorList>
    </citation>
    <scope>NUCLEOTIDE SEQUENCE</scope>
    <source>
        <tissue evidence="2">Shoot tissue taken approximately 20 cm above the soil surface</tissue>
    </source>
</reference>
<feature type="transmembrane region" description="Helical" evidence="1">
    <location>
        <begin position="29"/>
        <end position="49"/>
    </location>
</feature>
<proteinExistence type="predicted"/>